<name>A0AAD7WYG9_9TELE</name>
<evidence type="ECO:0000313" key="4">
    <source>
        <dbReference type="EMBL" id="KAJ8413623.1"/>
    </source>
</evidence>
<keyword evidence="2" id="KW-0812">Transmembrane</keyword>
<keyword evidence="2" id="KW-0472">Membrane</keyword>
<dbReference type="EMBL" id="JAINUG010000015">
    <property type="protein sequence ID" value="KAJ8413623.1"/>
    <property type="molecule type" value="Genomic_DNA"/>
</dbReference>
<evidence type="ECO:0000256" key="2">
    <source>
        <dbReference type="SAM" id="Phobius"/>
    </source>
</evidence>
<dbReference type="GO" id="GO:0038023">
    <property type="term" value="F:signaling receptor activity"/>
    <property type="evidence" value="ECO:0007669"/>
    <property type="project" value="InterPro"/>
</dbReference>
<dbReference type="SUPFAM" id="SSF57586">
    <property type="entry name" value="TNF receptor-like"/>
    <property type="match status" value="1"/>
</dbReference>
<feature type="domain" description="BCMA TALL-1 binding" evidence="3">
    <location>
        <begin position="6"/>
        <end position="39"/>
    </location>
</feature>
<evidence type="ECO:0000256" key="1">
    <source>
        <dbReference type="SAM" id="MobiDB-lite"/>
    </source>
</evidence>
<dbReference type="PANTHER" id="PTHR20437:SF3">
    <property type="entry name" value="BCMA TALL-1 BINDING DOMAIN-CONTAINING PROTEIN"/>
    <property type="match status" value="1"/>
</dbReference>
<dbReference type="InterPro" id="IPR015337">
    <property type="entry name" value="BCMA_Tall-1-bd"/>
</dbReference>
<sequence length="181" mass="20554">MAKSKCAQNSYYDGLVEKCMPCYLRCSRPPVSCTAFCTKPLDSPSSEPENHNVWLIVVFTLLCAVSTLMLILQVLRKRSCQLFPRKKGRNREQVEDSERGSERNLETSNKTNVAHDRTMISEESEQMYENGGTHYNSSLPLPSTEEGITILVTTKTAQTNDYAHYCMQDKTLDLWRSVSVT</sequence>
<dbReference type="AlphaFoldDB" id="A0AAD7WYG9"/>
<feature type="compositionally biased region" description="Basic and acidic residues" evidence="1">
    <location>
        <begin position="90"/>
        <end position="105"/>
    </location>
</feature>
<dbReference type="InterPro" id="IPR043521">
    <property type="entry name" value="TNFR_13C/17"/>
</dbReference>
<dbReference type="Gene3D" id="4.10.1290.10">
    <property type="entry name" value="Tumor necrosis factor receptor superfamily"/>
    <property type="match status" value="1"/>
</dbReference>
<feature type="transmembrane region" description="Helical" evidence="2">
    <location>
        <begin position="53"/>
        <end position="75"/>
    </location>
</feature>
<feature type="region of interest" description="Disordered" evidence="1">
    <location>
        <begin position="86"/>
        <end position="110"/>
    </location>
</feature>
<reference evidence="4" key="1">
    <citation type="journal article" date="2023" name="Science">
        <title>Genome structures resolve the early diversification of teleost fishes.</title>
        <authorList>
            <person name="Parey E."/>
            <person name="Louis A."/>
            <person name="Montfort J."/>
            <person name="Bouchez O."/>
            <person name="Roques C."/>
            <person name="Iampietro C."/>
            <person name="Lluch J."/>
            <person name="Castinel A."/>
            <person name="Donnadieu C."/>
            <person name="Desvignes T."/>
            <person name="Floi Bucao C."/>
            <person name="Jouanno E."/>
            <person name="Wen M."/>
            <person name="Mejri S."/>
            <person name="Dirks R."/>
            <person name="Jansen H."/>
            <person name="Henkel C."/>
            <person name="Chen W.J."/>
            <person name="Zahm M."/>
            <person name="Cabau C."/>
            <person name="Klopp C."/>
            <person name="Thompson A.W."/>
            <person name="Robinson-Rechavi M."/>
            <person name="Braasch I."/>
            <person name="Lecointre G."/>
            <person name="Bobe J."/>
            <person name="Postlethwait J.H."/>
            <person name="Berthelot C."/>
            <person name="Roest Crollius H."/>
            <person name="Guiguen Y."/>
        </authorList>
    </citation>
    <scope>NUCLEOTIDE SEQUENCE</scope>
    <source>
        <strain evidence="4">NC1722</strain>
    </source>
</reference>
<dbReference type="PANTHER" id="PTHR20437">
    <property type="entry name" value="TUMOR NECROSIS FACTOR RECEPTOR SUBFAMILY MEMBER 13/17"/>
    <property type="match status" value="1"/>
</dbReference>
<dbReference type="Proteomes" id="UP001221898">
    <property type="component" value="Unassembled WGS sequence"/>
</dbReference>
<proteinExistence type="predicted"/>
<organism evidence="4 5">
    <name type="scientific">Aldrovandia affinis</name>
    <dbReference type="NCBI Taxonomy" id="143900"/>
    <lineage>
        <taxon>Eukaryota</taxon>
        <taxon>Metazoa</taxon>
        <taxon>Chordata</taxon>
        <taxon>Craniata</taxon>
        <taxon>Vertebrata</taxon>
        <taxon>Euteleostomi</taxon>
        <taxon>Actinopterygii</taxon>
        <taxon>Neopterygii</taxon>
        <taxon>Teleostei</taxon>
        <taxon>Notacanthiformes</taxon>
        <taxon>Halosauridae</taxon>
        <taxon>Aldrovandia</taxon>
    </lineage>
</organism>
<dbReference type="Pfam" id="PF09257">
    <property type="entry name" value="BCMA-Tall_bind"/>
    <property type="match status" value="1"/>
</dbReference>
<gene>
    <name evidence="4" type="ORF">AAFF_G00081300</name>
</gene>
<protein>
    <recommendedName>
        <fullName evidence="3">BCMA TALL-1 binding domain-containing protein</fullName>
    </recommendedName>
</protein>
<comment type="caution">
    <text evidence="4">The sequence shown here is derived from an EMBL/GenBank/DDBJ whole genome shotgun (WGS) entry which is preliminary data.</text>
</comment>
<evidence type="ECO:0000259" key="3">
    <source>
        <dbReference type="Pfam" id="PF09257"/>
    </source>
</evidence>
<keyword evidence="2" id="KW-1133">Transmembrane helix</keyword>
<evidence type="ECO:0000313" key="5">
    <source>
        <dbReference type="Proteomes" id="UP001221898"/>
    </source>
</evidence>
<accession>A0AAD7WYG9</accession>
<keyword evidence="5" id="KW-1185">Reference proteome</keyword>
<dbReference type="GO" id="GO:0033209">
    <property type="term" value="P:tumor necrosis factor-mediated signaling pathway"/>
    <property type="evidence" value="ECO:0007669"/>
    <property type="project" value="InterPro"/>
</dbReference>